<dbReference type="HOGENOM" id="CLU_2861291_0_0_0"/>
<gene>
    <name evidence="2" type="ORF">HMPREF9094_0209</name>
</gene>
<evidence type="ECO:0000256" key="1">
    <source>
        <dbReference type="SAM" id="MobiDB-lite"/>
    </source>
</evidence>
<dbReference type="AlphaFoldDB" id="F9EJV5"/>
<dbReference type="Proteomes" id="UP000005392">
    <property type="component" value="Unassembled WGS sequence"/>
</dbReference>
<keyword evidence="3" id="KW-1185">Reference proteome</keyword>
<sequence length="64" mass="7713">MRIWYKCDGGESRKNILDGARLNPKHYDNRQSTAKPEKESSTTIPREGEYNTSGWYWKWFRLRC</sequence>
<dbReference type="EMBL" id="AFQD01000033">
    <property type="protein sequence ID" value="EGQ80767.1"/>
    <property type="molecule type" value="Genomic_DNA"/>
</dbReference>
<comment type="caution">
    <text evidence="2">The sequence shown here is derived from an EMBL/GenBank/DDBJ whole genome shotgun (WGS) entry which is preliminary data.</text>
</comment>
<feature type="region of interest" description="Disordered" evidence="1">
    <location>
        <begin position="22"/>
        <end position="46"/>
    </location>
</feature>
<accession>F9EJV5</accession>
<reference evidence="2 3" key="1">
    <citation type="submission" date="2011-05" db="EMBL/GenBank/DDBJ databases">
        <authorList>
            <person name="Muzny D."/>
            <person name="Qin X."/>
            <person name="Deng J."/>
            <person name="Jiang H."/>
            <person name="Liu Y."/>
            <person name="Qu J."/>
            <person name="Song X.-Z."/>
            <person name="Zhang L."/>
            <person name="Thornton R."/>
            <person name="Coyle M."/>
            <person name="Francisco L."/>
            <person name="Jackson L."/>
            <person name="Javaid M."/>
            <person name="Korchina V."/>
            <person name="Kovar C."/>
            <person name="Mata R."/>
            <person name="Mathew T."/>
            <person name="Ngo R."/>
            <person name="Nguyen L."/>
            <person name="Nguyen N."/>
            <person name="Okwuonu G."/>
            <person name="Ongeri F."/>
            <person name="Pham C."/>
            <person name="Simmons D."/>
            <person name="Wilczek-Boney K."/>
            <person name="Hale W."/>
            <person name="Jakkamsetti A."/>
            <person name="Pham P."/>
            <person name="Ruth R."/>
            <person name="San Lucas F."/>
            <person name="Warren J."/>
            <person name="Zhang J."/>
            <person name="Zhao Z."/>
            <person name="Zhou C."/>
            <person name="Zhu D."/>
            <person name="Lee S."/>
            <person name="Bess C."/>
            <person name="Blankenburg K."/>
            <person name="Forbes L."/>
            <person name="Fu Q."/>
            <person name="Gubbala S."/>
            <person name="Hirani K."/>
            <person name="Jayaseelan J.C."/>
            <person name="Lara F."/>
            <person name="Munidasa M."/>
            <person name="Palculict T."/>
            <person name="Patil S."/>
            <person name="Pu L.-L."/>
            <person name="Saada N."/>
            <person name="Tang L."/>
            <person name="Weissenberger G."/>
            <person name="Zhu Y."/>
            <person name="Hemphill L."/>
            <person name="Shang Y."/>
            <person name="Youmans B."/>
            <person name="Ayvaz T."/>
            <person name="Ross M."/>
            <person name="Santibanez J."/>
            <person name="Aqrawi P."/>
            <person name="Gross S."/>
            <person name="Joshi V."/>
            <person name="Fowler G."/>
            <person name="Nazareth L."/>
            <person name="Reid J."/>
            <person name="Worley K."/>
            <person name="Petrosino J."/>
            <person name="Highlander S."/>
            <person name="Gibbs R."/>
        </authorList>
    </citation>
    <scope>NUCLEOTIDE SEQUENCE [LARGE SCALE GENOMIC DNA]</scope>
    <source>
        <strain evidence="2 3">ATCC 51191</strain>
    </source>
</reference>
<proteinExistence type="predicted"/>
<feature type="compositionally biased region" description="Basic and acidic residues" evidence="1">
    <location>
        <begin position="25"/>
        <end position="40"/>
    </location>
</feature>
<evidence type="ECO:0000313" key="2">
    <source>
        <dbReference type="EMBL" id="EGQ80767.1"/>
    </source>
</evidence>
<organism evidence="2 3">
    <name type="scientific">Fusobacterium animalis ATCC 51191</name>
    <dbReference type="NCBI Taxonomy" id="997347"/>
    <lineage>
        <taxon>Bacteria</taxon>
        <taxon>Fusobacteriati</taxon>
        <taxon>Fusobacteriota</taxon>
        <taxon>Fusobacteriia</taxon>
        <taxon>Fusobacteriales</taxon>
        <taxon>Fusobacteriaceae</taxon>
        <taxon>Fusobacterium</taxon>
    </lineage>
</organism>
<name>F9EJV5_9FUSO</name>
<protein>
    <submittedName>
        <fullName evidence="2">Uncharacterized protein</fullName>
    </submittedName>
</protein>
<evidence type="ECO:0000313" key="3">
    <source>
        <dbReference type="Proteomes" id="UP000005392"/>
    </source>
</evidence>